<evidence type="ECO:0000313" key="12">
    <source>
        <dbReference type="Proteomes" id="UP001497525"/>
    </source>
</evidence>
<dbReference type="GO" id="GO:0000122">
    <property type="term" value="P:negative regulation of transcription by RNA polymerase II"/>
    <property type="evidence" value="ECO:0007669"/>
    <property type="project" value="TreeGrafter"/>
</dbReference>
<keyword evidence="4 8" id="KW-0863">Zinc-finger</keyword>
<reference evidence="11" key="1">
    <citation type="submission" date="2024-06" db="EMBL/GenBank/DDBJ databases">
        <authorList>
            <person name="Liu X."/>
            <person name="Lenzi L."/>
            <person name="Haldenby T S."/>
            <person name="Uol C."/>
        </authorList>
    </citation>
    <scope>NUCLEOTIDE SEQUENCE</scope>
</reference>
<evidence type="ECO:0000256" key="1">
    <source>
        <dbReference type="ARBA" id="ARBA00004123"/>
    </source>
</evidence>
<sequence>MVVFLCPICNGSLRKNSVEAHFSRCRGCRSVSCMDCHKEFDRTSFKSHTSCISESEKYDKSRHNSAKTGINKQETWTARIRSLISGSKPLNPRLREVLQSLADCANIPRKRPKFENFMRSKFRHVSPQSIQEIWDLISVSADTDNAEGPAIQSKRMRLEDGEQISKGNHNNSNANSVPPSFEFESEIQQLLNHSGNQMKLKDLRNALYAKYTASTPSDKPALTEEQFKEKVKTLIRSTLSLTLLSASTCVDKNGAQIDNQSPPSMPAKPASKVRRSKKLNNHEVTDDKNNLSDFVMGILQAANGPVRLKKLRKQLFSEYSPSLMNREVDECLEKMKQEEKITLSDDGKTILLAE</sequence>
<dbReference type="InterPro" id="IPR039999">
    <property type="entry name" value="LYAR"/>
</dbReference>
<dbReference type="Proteomes" id="UP001497525">
    <property type="component" value="Unassembled WGS sequence"/>
</dbReference>
<keyword evidence="3" id="KW-0677">Repeat</keyword>
<evidence type="ECO:0000256" key="4">
    <source>
        <dbReference type="ARBA" id="ARBA00022771"/>
    </source>
</evidence>
<dbReference type="PANTHER" id="PTHR13100">
    <property type="entry name" value="CELL GROWTH-REGULATING NUCLEOLAR PROTEIN LYAR"/>
    <property type="match status" value="1"/>
</dbReference>
<keyword evidence="5" id="KW-0862">Zinc</keyword>
<proteinExistence type="predicted"/>
<evidence type="ECO:0000256" key="8">
    <source>
        <dbReference type="PROSITE-ProRule" id="PRU01145"/>
    </source>
</evidence>
<dbReference type="FunFam" id="3.30.1490.490:FF:000001">
    <property type="entry name" value="cell growth-regulating nucleolar protein-like"/>
    <property type="match status" value="1"/>
</dbReference>
<evidence type="ECO:0000256" key="5">
    <source>
        <dbReference type="ARBA" id="ARBA00022833"/>
    </source>
</evidence>
<dbReference type="SUPFAM" id="SSF57667">
    <property type="entry name" value="beta-beta-alpha zinc fingers"/>
    <property type="match status" value="2"/>
</dbReference>
<dbReference type="FunFam" id="1.10.10.2100:FF:000002">
    <property type="entry name" value="cell growth-regulating nucleolar protein-like"/>
    <property type="match status" value="1"/>
</dbReference>
<dbReference type="AlphaFoldDB" id="A0AAV2T622"/>
<dbReference type="EMBL" id="CAXLJL010000112">
    <property type="protein sequence ID" value="CAL5131850.1"/>
    <property type="molecule type" value="Genomic_DNA"/>
</dbReference>
<feature type="domain" description="Zinc finger C2H2 LYAR-type" evidence="10">
    <location>
        <begin position="31"/>
        <end position="58"/>
    </location>
</feature>
<accession>A0AAV2T622</accession>
<dbReference type="InterPro" id="IPR036236">
    <property type="entry name" value="Znf_C2H2_sf"/>
</dbReference>
<evidence type="ECO:0000256" key="6">
    <source>
        <dbReference type="ARBA" id="ARBA00023054"/>
    </source>
</evidence>
<evidence type="ECO:0000256" key="3">
    <source>
        <dbReference type="ARBA" id="ARBA00022737"/>
    </source>
</evidence>
<dbReference type="GO" id="GO:0003677">
    <property type="term" value="F:DNA binding"/>
    <property type="evidence" value="ECO:0007669"/>
    <property type="project" value="InterPro"/>
</dbReference>
<dbReference type="GO" id="GO:0006364">
    <property type="term" value="P:rRNA processing"/>
    <property type="evidence" value="ECO:0007669"/>
    <property type="project" value="TreeGrafter"/>
</dbReference>
<evidence type="ECO:0000256" key="2">
    <source>
        <dbReference type="ARBA" id="ARBA00022723"/>
    </source>
</evidence>
<organism evidence="11 12">
    <name type="scientific">Calicophoron daubneyi</name>
    <name type="common">Rumen fluke</name>
    <name type="synonym">Paramphistomum daubneyi</name>
    <dbReference type="NCBI Taxonomy" id="300641"/>
    <lineage>
        <taxon>Eukaryota</taxon>
        <taxon>Metazoa</taxon>
        <taxon>Spiralia</taxon>
        <taxon>Lophotrochozoa</taxon>
        <taxon>Platyhelminthes</taxon>
        <taxon>Trematoda</taxon>
        <taxon>Digenea</taxon>
        <taxon>Plagiorchiida</taxon>
        <taxon>Pronocephalata</taxon>
        <taxon>Paramphistomoidea</taxon>
        <taxon>Paramphistomidae</taxon>
        <taxon>Calicophoron</taxon>
    </lineage>
</organism>
<evidence type="ECO:0000256" key="7">
    <source>
        <dbReference type="ARBA" id="ARBA00023242"/>
    </source>
</evidence>
<dbReference type="InterPro" id="IPR014898">
    <property type="entry name" value="Znf_C2H2_LYAR"/>
</dbReference>
<protein>
    <recommendedName>
        <fullName evidence="10">Zinc finger C2H2 LYAR-type domain-containing protein</fullName>
    </recommendedName>
</protein>
<keyword evidence="7" id="KW-0539">Nucleus</keyword>
<keyword evidence="2" id="KW-0479">Metal-binding</keyword>
<keyword evidence="6" id="KW-0175">Coiled coil</keyword>
<dbReference type="Gene3D" id="3.30.1490.490">
    <property type="match status" value="1"/>
</dbReference>
<dbReference type="GO" id="GO:0008270">
    <property type="term" value="F:zinc ion binding"/>
    <property type="evidence" value="ECO:0007669"/>
    <property type="project" value="UniProtKB-KW"/>
</dbReference>
<comment type="subcellular location">
    <subcellularLocation>
        <location evidence="1">Nucleus</location>
    </subcellularLocation>
</comment>
<dbReference type="PANTHER" id="PTHR13100:SF10">
    <property type="entry name" value="CELL GROWTH-REGULATING NUCLEOLAR PROTEIN"/>
    <property type="match status" value="1"/>
</dbReference>
<dbReference type="Pfam" id="PF08790">
    <property type="entry name" value="zf-LYAR"/>
    <property type="match status" value="1"/>
</dbReference>
<evidence type="ECO:0000256" key="9">
    <source>
        <dbReference type="SAM" id="MobiDB-lite"/>
    </source>
</evidence>
<dbReference type="PROSITE" id="PS51804">
    <property type="entry name" value="ZF_C2HC_LYAR"/>
    <property type="match status" value="2"/>
</dbReference>
<evidence type="ECO:0000259" key="10">
    <source>
        <dbReference type="Pfam" id="PF08790"/>
    </source>
</evidence>
<comment type="caution">
    <text evidence="11">The sequence shown here is derived from an EMBL/GenBank/DDBJ whole genome shotgun (WGS) entry which is preliminary data.</text>
</comment>
<gene>
    <name evidence="11" type="ORF">CDAUBV1_LOCUS4390</name>
</gene>
<dbReference type="Gene3D" id="1.10.10.2100">
    <property type="match status" value="1"/>
</dbReference>
<dbReference type="GO" id="GO:0005730">
    <property type="term" value="C:nucleolus"/>
    <property type="evidence" value="ECO:0007669"/>
    <property type="project" value="TreeGrafter"/>
</dbReference>
<name>A0AAV2T622_CALDB</name>
<feature type="region of interest" description="Disordered" evidence="9">
    <location>
        <begin position="254"/>
        <end position="275"/>
    </location>
</feature>
<evidence type="ECO:0000313" key="11">
    <source>
        <dbReference type="EMBL" id="CAL5131850.1"/>
    </source>
</evidence>